<name>A0A5B0R3W9_PUCGR</name>
<proteinExistence type="predicted"/>
<gene>
    <name evidence="1" type="ORF">PGT21_030748</name>
</gene>
<keyword evidence="2" id="KW-1185">Reference proteome</keyword>
<dbReference type="EMBL" id="VSWC01000001">
    <property type="protein sequence ID" value="KAA1119644.1"/>
    <property type="molecule type" value="Genomic_DNA"/>
</dbReference>
<accession>A0A5B0R3W9</accession>
<protein>
    <submittedName>
        <fullName evidence="1">Uncharacterized protein</fullName>
    </submittedName>
</protein>
<dbReference type="AlphaFoldDB" id="A0A5B0R3W9"/>
<organism evidence="1 2">
    <name type="scientific">Puccinia graminis f. sp. tritici</name>
    <dbReference type="NCBI Taxonomy" id="56615"/>
    <lineage>
        <taxon>Eukaryota</taxon>
        <taxon>Fungi</taxon>
        <taxon>Dikarya</taxon>
        <taxon>Basidiomycota</taxon>
        <taxon>Pucciniomycotina</taxon>
        <taxon>Pucciniomycetes</taxon>
        <taxon>Pucciniales</taxon>
        <taxon>Pucciniaceae</taxon>
        <taxon>Puccinia</taxon>
    </lineage>
</organism>
<dbReference type="Proteomes" id="UP000324748">
    <property type="component" value="Unassembled WGS sequence"/>
</dbReference>
<comment type="caution">
    <text evidence="1">The sequence shown here is derived from an EMBL/GenBank/DDBJ whole genome shotgun (WGS) entry which is preliminary data.</text>
</comment>
<evidence type="ECO:0000313" key="1">
    <source>
        <dbReference type="EMBL" id="KAA1119644.1"/>
    </source>
</evidence>
<sequence>MRAIGCIFLVENGGSATTNPIGIGHAVQSNNIKGGEGTKPDSSSIEPDDFLILARDWQEHFSSQFSQGSERYLQRTIAVVSKWYFFVLTFSSDTRDGG</sequence>
<evidence type="ECO:0000313" key="2">
    <source>
        <dbReference type="Proteomes" id="UP000324748"/>
    </source>
</evidence>
<reference evidence="1 2" key="1">
    <citation type="submission" date="2019-05" db="EMBL/GenBank/DDBJ databases">
        <title>Emergence of the Ug99 lineage of the wheat stem rust pathogen through somatic hybridization.</title>
        <authorList>
            <person name="Li F."/>
            <person name="Upadhyaya N.M."/>
            <person name="Sperschneider J."/>
            <person name="Matny O."/>
            <person name="Nguyen-Phuc H."/>
            <person name="Mago R."/>
            <person name="Raley C."/>
            <person name="Miller M.E."/>
            <person name="Silverstein K.A.T."/>
            <person name="Henningsen E."/>
            <person name="Hirsch C.D."/>
            <person name="Visser B."/>
            <person name="Pretorius Z.A."/>
            <person name="Steffenson B.J."/>
            <person name="Schwessinger B."/>
            <person name="Dodds P.N."/>
            <person name="Figueroa M."/>
        </authorList>
    </citation>
    <scope>NUCLEOTIDE SEQUENCE [LARGE SCALE GENOMIC DNA]</scope>
    <source>
        <strain evidence="1">21-0</strain>
    </source>
</reference>